<organism evidence="12 13">
    <name type="scientific">Clostridium intestinale DSM 6191</name>
    <dbReference type="NCBI Taxonomy" id="1121320"/>
    <lineage>
        <taxon>Bacteria</taxon>
        <taxon>Bacillati</taxon>
        <taxon>Bacillota</taxon>
        <taxon>Clostridia</taxon>
        <taxon>Eubacteriales</taxon>
        <taxon>Clostridiaceae</taxon>
        <taxon>Clostridium</taxon>
    </lineage>
</organism>
<dbReference type="RefSeq" id="WP_073015862.1">
    <property type="nucleotide sequence ID" value="NZ_FQXU01000003.1"/>
</dbReference>
<dbReference type="Gene3D" id="3.60.140.10">
    <property type="entry name" value="CNF1/YfiH-like putative cysteine hydrolases"/>
    <property type="match status" value="1"/>
</dbReference>
<name>A0A1M5TBB2_9CLOT</name>
<evidence type="ECO:0000256" key="7">
    <source>
        <dbReference type="ARBA" id="ARBA00022833"/>
    </source>
</evidence>
<comment type="function">
    <text evidence="2">Purine nucleoside enzyme that catalyzes the phosphorolysis of adenosine and inosine nucleosides, yielding D-ribose 1-phosphate and the respective free bases, adenine and hypoxanthine. Also catalyzes the phosphorolysis of S-methyl-5'-thioadenosine into adenine and S-methyl-5-thio-alpha-D-ribose 1-phosphate. Also has adenosine deaminase activity.</text>
</comment>
<dbReference type="InterPro" id="IPR038371">
    <property type="entry name" value="Cu_polyphenol_OxRdtase_sf"/>
</dbReference>
<dbReference type="InterPro" id="IPR011324">
    <property type="entry name" value="Cytotoxic_necrot_fac-like_cat"/>
</dbReference>
<evidence type="ECO:0000256" key="5">
    <source>
        <dbReference type="ARBA" id="ARBA00022723"/>
    </source>
</evidence>
<evidence type="ECO:0000313" key="12">
    <source>
        <dbReference type="EMBL" id="SHH48095.1"/>
    </source>
</evidence>
<dbReference type="Pfam" id="PF02578">
    <property type="entry name" value="Cu-oxidase_4"/>
    <property type="match status" value="1"/>
</dbReference>
<evidence type="ECO:0000256" key="1">
    <source>
        <dbReference type="ARBA" id="ARBA00000553"/>
    </source>
</evidence>
<evidence type="ECO:0000256" key="11">
    <source>
        <dbReference type="RuleBase" id="RU361274"/>
    </source>
</evidence>
<comment type="catalytic activity">
    <reaction evidence="10">
        <text>S-methyl-5'-thioadenosine + phosphate = 5-(methylsulfanyl)-alpha-D-ribose 1-phosphate + adenine</text>
        <dbReference type="Rhea" id="RHEA:11852"/>
        <dbReference type="ChEBI" id="CHEBI:16708"/>
        <dbReference type="ChEBI" id="CHEBI:17509"/>
        <dbReference type="ChEBI" id="CHEBI:43474"/>
        <dbReference type="ChEBI" id="CHEBI:58533"/>
        <dbReference type="EC" id="2.4.2.28"/>
    </reaction>
    <physiologicalReaction direction="left-to-right" evidence="10">
        <dbReference type="Rhea" id="RHEA:11853"/>
    </physiologicalReaction>
</comment>
<dbReference type="GO" id="GO:0017061">
    <property type="term" value="F:S-methyl-5-thioadenosine phosphorylase activity"/>
    <property type="evidence" value="ECO:0007669"/>
    <property type="project" value="UniProtKB-EC"/>
</dbReference>
<dbReference type="PANTHER" id="PTHR30616">
    <property type="entry name" value="UNCHARACTERIZED PROTEIN YFIH"/>
    <property type="match status" value="1"/>
</dbReference>
<keyword evidence="7" id="KW-0862">Zinc</keyword>
<proteinExistence type="inferred from homology"/>
<dbReference type="GO" id="GO:0005507">
    <property type="term" value="F:copper ion binding"/>
    <property type="evidence" value="ECO:0007669"/>
    <property type="project" value="TreeGrafter"/>
</dbReference>
<keyword evidence="4" id="KW-0808">Transferase</keyword>
<keyword evidence="5" id="KW-0479">Metal-binding</keyword>
<comment type="catalytic activity">
    <reaction evidence="9">
        <text>adenosine + phosphate = alpha-D-ribose 1-phosphate + adenine</text>
        <dbReference type="Rhea" id="RHEA:27642"/>
        <dbReference type="ChEBI" id="CHEBI:16335"/>
        <dbReference type="ChEBI" id="CHEBI:16708"/>
        <dbReference type="ChEBI" id="CHEBI:43474"/>
        <dbReference type="ChEBI" id="CHEBI:57720"/>
        <dbReference type="EC" id="2.4.2.1"/>
    </reaction>
    <physiologicalReaction direction="left-to-right" evidence="9">
        <dbReference type="Rhea" id="RHEA:27643"/>
    </physiologicalReaction>
</comment>
<sequence length="237" mass="27440">MTKINNEEFISFSDDKFEIYFSIGDKNYNRKLEKGRNNIEKLKDIFELSSIKYLTQIHSDKIMNVSNVNEETSSEEADGLITILKNVGVGVFYADCVPVILYDKVKGVISAVHSGWRGTYDEIVKNAISMMKDKYKSNEEDIKVIIGPHIRQCCYEVSEELRDKFNNKESFQGENLFEGRNLSLEKVILKSLRNNRIKEENIQTIKLCTCCDTNNKLHSYRRDGNEAGRCYSFIVKR</sequence>
<comment type="similarity">
    <text evidence="3 11">Belongs to the purine nucleoside phosphorylase YfiH/LACC1 family.</text>
</comment>
<dbReference type="Proteomes" id="UP000184241">
    <property type="component" value="Unassembled WGS sequence"/>
</dbReference>
<evidence type="ECO:0000256" key="4">
    <source>
        <dbReference type="ARBA" id="ARBA00022679"/>
    </source>
</evidence>
<protein>
    <recommendedName>
        <fullName evidence="11">Purine nucleoside phosphorylase</fullName>
    </recommendedName>
</protein>
<dbReference type="NCBIfam" id="TIGR00726">
    <property type="entry name" value="peptidoglycan editing factor PgeF"/>
    <property type="match status" value="1"/>
</dbReference>
<evidence type="ECO:0000256" key="9">
    <source>
        <dbReference type="ARBA" id="ARBA00048968"/>
    </source>
</evidence>
<gene>
    <name evidence="12" type="ORF">SAMN02745941_00159</name>
</gene>
<evidence type="ECO:0000256" key="6">
    <source>
        <dbReference type="ARBA" id="ARBA00022801"/>
    </source>
</evidence>
<evidence type="ECO:0000256" key="10">
    <source>
        <dbReference type="ARBA" id="ARBA00049893"/>
    </source>
</evidence>
<dbReference type="PANTHER" id="PTHR30616:SF2">
    <property type="entry name" value="PURINE NUCLEOSIDE PHOSPHORYLASE LACC1"/>
    <property type="match status" value="1"/>
</dbReference>
<comment type="catalytic activity">
    <reaction evidence="1">
        <text>inosine + phosphate = alpha-D-ribose 1-phosphate + hypoxanthine</text>
        <dbReference type="Rhea" id="RHEA:27646"/>
        <dbReference type="ChEBI" id="CHEBI:17368"/>
        <dbReference type="ChEBI" id="CHEBI:17596"/>
        <dbReference type="ChEBI" id="CHEBI:43474"/>
        <dbReference type="ChEBI" id="CHEBI:57720"/>
        <dbReference type="EC" id="2.4.2.1"/>
    </reaction>
    <physiologicalReaction direction="left-to-right" evidence="1">
        <dbReference type="Rhea" id="RHEA:27647"/>
    </physiologicalReaction>
</comment>
<dbReference type="AlphaFoldDB" id="A0A1M5TBB2"/>
<accession>A0A1M5TBB2</accession>
<reference evidence="12 13" key="1">
    <citation type="submission" date="2016-11" db="EMBL/GenBank/DDBJ databases">
        <authorList>
            <person name="Jaros S."/>
            <person name="Januszkiewicz K."/>
            <person name="Wedrychowicz H."/>
        </authorList>
    </citation>
    <scope>NUCLEOTIDE SEQUENCE [LARGE SCALE GENOMIC DNA]</scope>
    <source>
        <strain evidence="12 13">DSM 6191</strain>
    </source>
</reference>
<comment type="catalytic activity">
    <reaction evidence="8">
        <text>adenosine + H2O + H(+) = inosine + NH4(+)</text>
        <dbReference type="Rhea" id="RHEA:24408"/>
        <dbReference type="ChEBI" id="CHEBI:15377"/>
        <dbReference type="ChEBI" id="CHEBI:15378"/>
        <dbReference type="ChEBI" id="CHEBI:16335"/>
        <dbReference type="ChEBI" id="CHEBI:17596"/>
        <dbReference type="ChEBI" id="CHEBI:28938"/>
        <dbReference type="EC" id="3.5.4.4"/>
    </reaction>
    <physiologicalReaction direction="left-to-right" evidence="8">
        <dbReference type="Rhea" id="RHEA:24409"/>
    </physiologicalReaction>
</comment>
<dbReference type="SUPFAM" id="SSF64438">
    <property type="entry name" value="CNF1/YfiH-like putative cysteine hydrolases"/>
    <property type="match status" value="1"/>
</dbReference>
<dbReference type="EMBL" id="FQXU01000003">
    <property type="protein sequence ID" value="SHH48095.1"/>
    <property type="molecule type" value="Genomic_DNA"/>
</dbReference>
<evidence type="ECO:0000256" key="2">
    <source>
        <dbReference type="ARBA" id="ARBA00003215"/>
    </source>
</evidence>
<dbReference type="CDD" id="cd16833">
    <property type="entry name" value="YfiH"/>
    <property type="match status" value="1"/>
</dbReference>
<dbReference type="GO" id="GO:0016787">
    <property type="term" value="F:hydrolase activity"/>
    <property type="evidence" value="ECO:0007669"/>
    <property type="project" value="UniProtKB-KW"/>
</dbReference>
<evidence type="ECO:0000313" key="13">
    <source>
        <dbReference type="Proteomes" id="UP000184241"/>
    </source>
</evidence>
<evidence type="ECO:0000256" key="3">
    <source>
        <dbReference type="ARBA" id="ARBA00007353"/>
    </source>
</evidence>
<dbReference type="InterPro" id="IPR003730">
    <property type="entry name" value="Cu_polyphenol_OxRdtase"/>
</dbReference>
<evidence type="ECO:0000256" key="8">
    <source>
        <dbReference type="ARBA" id="ARBA00047989"/>
    </source>
</evidence>
<keyword evidence="6" id="KW-0378">Hydrolase</keyword>